<evidence type="ECO:0000256" key="5">
    <source>
        <dbReference type="ARBA" id="ARBA00023002"/>
    </source>
</evidence>
<dbReference type="Pfam" id="PF08501">
    <property type="entry name" value="Shikimate_dh_N"/>
    <property type="match status" value="1"/>
</dbReference>
<feature type="binding site" evidence="8">
    <location>
        <begin position="14"/>
        <end position="16"/>
    </location>
    <ligand>
        <name>shikimate</name>
        <dbReference type="ChEBI" id="CHEBI:36208"/>
    </ligand>
</feature>
<evidence type="ECO:0000313" key="14">
    <source>
        <dbReference type="Proteomes" id="UP000190256"/>
    </source>
</evidence>
<comment type="caution">
    <text evidence="8">Lacks conserved residue(s) required for the propagation of feature annotation.</text>
</comment>
<dbReference type="GO" id="GO:0008652">
    <property type="term" value="P:amino acid biosynthetic process"/>
    <property type="evidence" value="ECO:0007669"/>
    <property type="project" value="UniProtKB-KW"/>
</dbReference>
<evidence type="ECO:0000256" key="3">
    <source>
        <dbReference type="ARBA" id="ARBA00022605"/>
    </source>
</evidence>
<dbReference type="CDD" id="cd01065">
    <property type="entry name" value="NAD_bind_Shikimate_DH"/>
    <property type="match status" value="1"/>
</dbReference>
<accession>A0A1S9I869</accession>
<organism evidence="12 14">
    <name type="scientific">Clostridium tepidum</name>
    <dbReference type="NCBI Taxonomy" id="1962263"/>
    <lineage>
        <taxon>Bacteria</taxon>
        <taxon>Bacillati</taxon>
        <taxon>Bacillota</taxon>
        <taxon>Clostridia</taxon>
        <taxon>Eubacteriales</taxon>
        <taxon>Clostridiaceae</taxon>
        <taxon>Clostridium</taxon>
    </lineage>
</organism>
<dbReference type="STRING" id="1962263.BS637_00280"/>
<keyword evidence="5 8" id="KW-0560">Oxidoreductase</keyword>
<evidence type="ECO:0000256" key="2">
    <source>
        <dbReference type="ARBA" id="ARBA00012962"/>
    </source>
</evidence>
<keyword evidence="3 8" id="KW-0028">Amino-acid biosynthesis</keyword>
<dbReference type="Gene3D" id="3.40.50.10860">
    <property type="entry name" value="Leucine Dehydrogenase, chain A, domain 1"/>
    <property type="match status" value="1"/>
</dbReference>
<comment type="caution">
    <text evidence="12">The sequence shown here is derived from an EMBL/GenBank/DDBJ whole genome shotgun (WGS) entry which is preliminary data.</text>
</comment>
<dbReference type="AlphaFoldDB" id="A0A1S9I869"/>
<dbReference type="InterPro" id="IPR011342">
    <property type="entry name" value="Shikimate_DH"/>
</dbReference>
<evidence type="ECO:0000256" key="6">
    <source>
        <dbReference type="ARBA" id="ARBA00023141"/>
    </source>
</evidence>
<dbReference type="Proteomes" id="UP000190256">
    <property type="component" value="Unassembled WGS sequence"/>
</dbReference>
<dbReference type="InterPro" id="IPR022893">
    <property type="entry name" value="Shikimate_DH_fam"/>
</dbReference>
<dbReference type="InterPro" id="IPR013708">
    <property type="entry name" value="Shikimate_DH-bd_N"/>
</dbReference>
<feature type="domain" description="Quinate/shikimate 5-dehydrogenase/glutamyl-tRNA reductase" evidence="9">
    <location>
        <begin position="115"/>
        <end position="211"/>
    </location>
</feature>
<evidence type="ECO:0000259" key="10">
    <source>
        <dbReference type="Pfam" id="PF08501"/>
    </source>
</evidence>
<feature type="binding site" evidence="8">
    <location>
        <position position="211"/>
    </location>
    <ligand>
        <name>NADP(+)</name>
        <dbReference type="ChEBI" id="CHEBI:58349"/>
    </ligand>
</feature>
<feature type="binding site" evidence="8">
    <location>
        <position position="61"/>
    </location>
    <ligand>
        <name>shikimate</name>
        <dbReference type="ChEBI" id="CHEBI:36208"/>
    </ligand>
</feature>
<dbReference type="GO" id="GO:0004764">
    <property type="term" value="F:shikimate 3-dehydrogenase (NADP+) activity"/>
    <property type="evidence" value="ECO:0007669"/>
    <property type="project" value="UniProtKB-UniRule"/>
</dbReference>
<evidence type="ECO:0000256" key="7">
    <source>
        <dbReference type="ARBA" id="ARBA00049442"/>
    </source>
</evidence>
<dbReference type="EMBL" id="MRAD01000001">
    <property type="protein sequence ID" value="OOO63498.1"/>
    <property type="molecule type" value="Genomic_DNA"/>
</dbReference>
<feature type="binding site" evidence="8">
    <location>
        <position position="86"/>
    </location>
    <ligand>
        <name>shikimate</name>
        <dbReference type="ChEBI" id="CHEBI:36208"/>
    </ligand>
</feature>
<evidence type="ECO:0000256" key="8">
    <source>
        <dbReference type="HAMAP-Rule" id="MF_00222"/>
    </source>
</evidence>
<dbReference type="SUPFAM" id="SSF51735">
    <property type="entry name" value="NAD(P)-binding Rossmann-fold domains"/>
    <property type="match status" value="1"/>
</dbReference>
<keyword evidence="4 8" id="KW-0521">NADP</keyword>
<evidence type="ECO:0000313" key="12">
    <source>
        <dbReference type="EMBL" id="OOO66473.1"/>
    </source>
</evidence>
<dbReference type="GO" id="GO:0009423">
    <property type="term" value="P:chorismate biosynthetic process"/>
    <property type="evidence" value="ECO:0007669"/>
    <property type="project" value="UniProtKB-UniRule"/>
</dbReference>
<dbReference type="Proteomes" id="UP000190206">
    <property type="component" value="Unassembled WGS sequence"/>
</dbReference>
<feature type="binding site" evidence="8">
    <location>
        <position position="101"/>
    </location>
    <ligand>
        <name>shikimate</name>
        <dbReference type="ChEBI" id="CHEBI:36208"/>
    </ligand>
</feature>
<feature type="binding site" evidence="8">
    <location>
        <position position="213"/>
    </location>
    <ligand>
        <name>shikimate</name>
        <dbReference type="ChEBI" id="CHEBI:36208"/>
    </ligand>
</feature>
<dbReference type="InterPro" id="IPR046346">
    <property type="entry name" value="Aminoacid_DH-like_N_sf"/>
</dbReference>
<dbReference type="GO" id="GO:0005829">
    <property type="term" value="C:cytosol"/>
    <property type="evidence" value="ECO:0007669"/>
    <property type="project" value="TreeGrafter"/>
</dbReference>
<feature type="active site" description="Proton acceptor" evidence="8">
    <location>
        <position position="65"/>
    </location>
</feature>
<dbReference type="RefSeq" id="WP_078022487.1">
    <property type="nucleotide sequence ID" value="NZ_JADPGM010000003.1"/>
</dbReference>
<keyword evidence="6 8" id="KW-0057">Aromatic amino acid biosynthesis</keyword>
<reference evidence="12 14" key="1">
    <citation type="submission" date="2016-12" db="EMBL/GenBank/DDBJ databases">
        <title>Clostridium tepidum sp. nov., a close relative of Clostridium sporogenes and Clostridium botulinum Group I.</title>
        <authorList>
            <person name="Dobritsa A.P."/>
            <person name="Kutumbaka K.K."/>
            <person name="Werner K."/>
            <person name="Wiedmann M."/>
            <person name="Asmus A."/>
            <person name="Samadpour M."/>
        </authorList>
    </citation>
    <scope>NUCLEOTIDE SEQUENCE [LARGE SCALE GENOMIC DNA]</scope>
    <source>
        <strain evidence="12 14">IEH 97212</strain>
    </source>
</reference>
<proteinExistence type="inferred from homology"/>
<dbReference type="InterPro" id="IPR006151">
    <property type="entry name" value="Shikm_DH/Glu-tRNA_Rdtase"/>
</dbReference>
<comment type="catalytic activity">
    <reaction evidence="7 8">
        <text>shikimate + NADP(+) = 3-dehydroshikimate + NADPH + H(+)</text>
        <dbReference type="Rhea" id="RHEA:17737"/>
        <dbReference type="ChEBI" id="CHEBI:15378"/>
        <dbReference type="ChEBI" id="CHEBI:16630"/>
        <dbReference type="ChEBI" id="CHEBI:36208"/>
        <dbReference type="ChEBI" id="CHEBI:57783"/>
        <dbReference type="ChEBI" id="CHEBI:58349"/>
        <dbReference type="EC" id="1.1.1.25"/>
    </reaction>
</comment>
<feature type="binding site" evidence="8">
    <location>
        <begin position="125"/>
        <end position="129"/>
    </location>
    <ligand>
        <name>NADP(+)</name>
        <dbReference type="ChEBI" id="CHEBI:58349"/>
    </ligand>
</feature>
<dbReference type="PANTHER" id="PTHR21089">
    <property type="entry name" value="SHIKIMATE DEHYDROGENASE"/>
    <property type="match status" value="1"/>
</dbReference>
<sequence length="258" mass="29622">MYITGLIGKDISYSQSPQIHNNYYKKNNIPFFYKIFNLKQDQIDDFIKDLYENNIKGFNVTIPYKEIILQYLNDISYPADKIGAVNTVVVQKNKLVGYNTDYIGFIKSLQYYNIQVKNLNCLIIGSGGSAKCIYYALKELGAKRICIISRNPKKAQLKFEKKVKILNSDNENKIDSYDFIVNCTPIGGPNFKEEKPIEFKELKKNSVVYDLNYTPKMSKLLKEAKQKGAFTINGEKMLEFQAYSAIELWCLNGIEGGQ</sequence>
<dbReference type="NCBIfam" id="TIGR00507">
    <property type="entry name" value="aroE"/>
    <property type="match status" value="1"/>
</dbReference>
<evidence type="ECO:0000313" key="13">
    <source>
        <dbReference type="Proteomes" id="UP000190206"/>
    </source>
</evidence>
<dbReference type="SUPFAM" id="SSF53223">
    <property type="entry name" value="Aminoacid dehydrogenase-like, N-terminal domain"/>
    <property type="match status" value="1"/>
</dbReference>
<dbReference type="UniPathway" id="UPA00053">
    <property type="reaction ID" value="UER00087"/>
</dbReference>
<evidence type="ECO:0000259" key="9">
    <source>
        <dbReference type="Pfam" id="PF01488"/>
    </source>
</evidence>
<reference evidence="11 13" key="2">
    <citation type="submission" date="2016-12" db="EMBL/GenBank/DDBJ databases">
        <title>Clostridium tepidum sp. nov., a close relative of Clostridium sporogenes and Clostridium botulinum Group I.</title>
        <authorList>
            <person name="Dobritsa A.P."/>
            <person name="Kutumbaka K."/>
            <person name="Werner K."/>
            <person name="Samadpour M."/>
        </authorList>
    </citation>
    <scope>NUCLEOTIDE SEQUENCE [LARGE SCALE GENOMIC DNA]</scope>
    <source>
        <strain evidence="11 13">PE</strain>
    </source>
</reference>
<dbReference type="EMBL" id="MRAE01000014">
    <property type="protein sequence ID" value="OOO66473.1"/>
    <property type="molecule type" value="Genomic_DNA"/>
</dbReference>
<dbReference type="Gene3D" id="3.40.50.720">
    <property type="entry name" value="NAD(P)-binding Rossmann-like Domain"/>
    <property type="match status" value="1"/>
</dbReference>
<feature type="binding site" evidence="8">
    <location>
        <position position="241"/>
    </location>
    <ligand>
        <name>shikimate</name>
        <dbReference type="ChEBI" id="CHEBI:36208"/>
    </ligand>
</feature>
<dbReference type="OrthoDB" id="9792692at2"/>
<dbReference type="GO" id="GO:0009073">
    <property type="term" value="P:aromatic amino acid family biosynthetic process"/>
    <property type="evidence" value="ECO:0007669"/>
    <property type="project" value="UniProtKB-KW"/>
</dbReference>
<dbReference type="InterPro" id="IPR036291">
    <property type="entry name" value="NAD(P)-bd_dom_sf"/>
</dbReference>
<comment type="pathway">
    <text evidence="1 8">Metabolic intermediate biosynthesis; chorismate biosynthesis; chorismate from D-erythrose 4-phosphate and phosphoenolpyruvate: step 4/7.</text>
</comment>
<name>A0A1S9I869_9CLOT</name>
<feature type="binding site" evidence="8">
    <location>
        <position position="234"/>
    </location>
    <ligand>
        <name>NADP(+)</name>
        <dbReference type="ChEBI" id="CHEBI:58349"/>
    </ligand>
</feature>
<keyword evidence="13" id="KW-1185">Reference proteome</keyword>
<dbReference type="PANTHER" id="PTHR21089:SF1">
    <property type="entry name" value="BIFUNCTIONAL 3-DEHYDROQUINATE DEHYDRATASE_SHIKIMATE DEHYDROGENASE, CHLOROPLASTIC"/>
    <property type="match status" value="1"/>
</dbReference>
<comment type="function">
    <text evidence="8">Involved in the biosynthesis of the chorismate, which leads to the biosynthesis of aromatic amino acids. Catalyzes the reversible NADPH linked reduction of 3-dehydroshikimate (DHSA) to yield shikimate (SA).</text>
</comment>
<evidence type="ECO:0000256" key="4">
    <source>
        <dbReference type="ARBA" id="ARBA00022857"/>
    </source>
</evidence>
<dbReference type="EC" id="1.1.1.25" evidence="2 8"/>
<dbReference type="GO" id="GO:0019632">
    <property type="term" value="P:shikimate metabolic process"/>
    <property type="evidence" value="ECO:0007669"/>
    <property type="project" value="InterPro"/>
</dbReference>
<evidence type="ECO:0000256" key="1">
    <source>
        <dbReference type="ARBA" id="ARBA00004871"/>
    </source>
</evidence>
<evidence type="ECO:0000313" key="11">
    <source>
        <dbReference type="EMBL" id="OOO63498.1"/>
    </source>
</evidence>
<comment type="similarity">
    <text evidence="8">Belongs to the shikimate dehydrogenase family.</text>
</comment>
<comment type="subunit">
    <text evidence="8">Homodimer.</text>
</comment>
<gene>
    <name evidence="8" type="primary">aroE</name>
    <name evidence="11" type="ORF">BS637_00280</name>
    <name evidence="12" type="ORF">BS638_07165</name>
</gene>
<dbReference type="HAMAP" id="MF_00222">
    <property type="entry name" value="Shikimate_DH_AroE"/>
    <property type="match status" value="1"/>
</dbReference>
<feature type="domain" description="Shikimate dehydrogenase substrate binding N-terminal" evidence="10">
    <location>
        <begin position="6"/>
        <end position="88"/>
    </location>
</feature>
<protein>
    <recommendedName>
        <fullName evidence="2 8">Shikimate dehydrogenase (NADP(+))</fullName>
        <shortName evidence="8">SDH</shortName>
        <ecNumber evidence="2 8">1.1.1.25</ecNumber>
    </recommendedName>
</protein>
<dbReference type="GO" id="GO:0050661">
    <property type="term" value="F:NADP binding"/>
    <property type="evidence" value="ECO:0007669"/>
    <property type="project" value="InterPro"/>
</dbReference>
<dbReference type="Pfam" id="PF01488">
    <property type="entry name" value="Shikimate_DH"/>
    <property type="match status" value="1"/>
</dbReference>